<evidence type="ECO:0000313" key="1">
    <source>
        <dbReference type="Proteomes" id="UP000887580"/>
    </source>
</evidence>
<organism evidence="1 2">
    <name type="scientific">Panagrolaimus sp. PS1159</name>
    <dbReference type="NCBI Taxonomy" id="55785"/>
    <lineage>
        <taxon>Eukaryota</taxon>
        <taxon>Metazoa</taxon>
        <taxon>Ecdysozoa</taxon>
        <taxon>Nematoda</taxon>
        <taxon>Chromadorea</taxon>
        <taxon>Rhabditida</taxon>
        <taxon>Tylenchina</taxon>
        <taxon>Panagrolaimomorpha</taxon>
        <taxon>Panagrolaimoidea</taxon>
        <taxon>Panagrolaimidae</taxon>
        <taxon>Panagrolaimus</taxon>
    </lineage>
</organism>
<dbReference type="Proteomes" id="UP000887580">
    <property type="component" value="Unplaced"/>
</dbReference>
<sequence>MLFQLLCPCTKEFGFHRSRITPNILFSDIIKKAPNLVDISMDFETIFGSKTWIKDLLKYKNGNNFKSSNVKLDIVALDVESLVEFIKTKCCQPRDMFIWFD</sequence>
<name>A0AC35FK04_9BILA</name>
<dbReference type="WBParaSite" id="PS1159_v2.g18099.t1">
    <property type="protein sequence ID" value="PS1159_v2.g18099.t1"/>
    <property type="gene ID" value="PS1159_v2.g18099"/>
</dbReference>
<proteinExistence type="predicted"/>
<reference evidence="2" key="1">
    <citation type="submission" date="2022-11" db="UniProtKB">
        <authorList>
            <consortium name="WormBaseParasite"/>
        </authorList>
    </citation>
    <scope>IDENTIFICATION</scope>
</reference>
<evidence type="ECO:0000313" key="2">
    <source>
        <dbReference type="WBParaSite" id="PS1159_v2.g18099.t1"/>
    </source>
</evidence>
<accession>A0AC35FK04</accession>
<protein>
    <submittedName>
        <fullName evidence="2">Uncharacterized protein</fullName>
    </submittedName>
</protein>